<evidence type="ECO:0000256" key="1">
    <source>
        <dbReference type="ARBA" id="ARBA00004141"/>
    </source>
</evidence>
<dbReference type="InterPro" id="IPR053286">
    <property type="entry name" value="Nematode_rcpt-like_srab"/>
</dbReference>
<sequence length="332" mass="37847">MATPVPNCALMEDFATSIPLKASLSMNLLITIIALPVLVYSMEFIRKTQVFHRNTRLQIWMHLFGLLLHCVGRLLLHSIDLGNYFTRGENACDIIPNFYRCLVLRGFYNVGLALSSMCSVSLVLERFVAYHLSYKYEYCGRFFGIVLMFFQNILALCYLTSMYFHAAFVPGNFTLYYCQTIASSTGSVWFVIGPLYSVMIAQIVSRLMFKVLMWKSQNLRVSDEIDLSCRFNLEQSIRSLEALKLLVNCNTIVFAILSVVTTTLHFNAASLSKPNYMALVEAVHILPLYGIAICYGVHSKLRVITENKKELISKGMKANGDNYFNQFRQQIK</sequence>
<keyword evidence="6" id="KW-1185">Reference proteome</keyword>
<dbReference type="PANTHER" id="PTHR46561">
    <property type="entry name" value="SERPENTINE RECEPTOR, CLASS AB (CLASS A-LIKE)-RELATED"/>
    <property type="match status" value="1"/>
</dbReference>
<feature type="transmembrane region" description="Helical" evidence="5">
    <location>
        <begin position="24"/>
        <end position="45"/>
    </location>
</feature>
<evidence type="ECO:0000256" key="4">
    <source>
        <dbReference type="ARBA" id="ARBA00023136"/>
    </source>
</evidence>
<organism evidence="6 7">
    <name type="scientific">Caenorhabditis tropicalis</name>
    <dbReference type="NCBI Taxonomy" id="1561998"/>
    <lineage>
        <taxon>Eukaryota</taxon>
        <taxon>Metazoa</taxon>
        <taxon>Ecdysozoa</taxon>
        <taxon>Nematoda</taxon>
        <taxon>Chromadorea</taxon>
        <taxon>Rhabditida</taxon>
        <taxon>Rhabditina</taxon>
        <taxon>Rhabditomorpha</taxon>
        <taxon>Rhabditoidea</taxon>
        <taxon>Rhabditidae</taxon>
        <taxon>Peloderinae</taxon>
        <taxon>Caenorhabditis</taxon>
    </lineage>
</organism>
<feature type="transmembrane region" description="Helical" evidence="5">
    <location>
        <begin position="145"/>
        <end position="168"/>
    </location>
</feature>
<dbReference type="GO" id="GO:0016020">
    <property type="term" value="C:membrane"/>
    <property type="evidence" value="ECO:0007669"/>
    <property type="project" value="UniProtKB-SubCell"/>
</dbReference>
<dbReference type="eggNOG" id="ENOG502THB7">
    <property type="taxonomic scope" value="Eukaryota"/>
</dbReference>
<feature type="transmembrane region" description="Helical" evidence="5">
    <location>
        <begin position="188"/>
        <end position="209"/>
    </location>
</feature>
<keyword evidence="4 5" id="KW-0472">Membrane</keyword>
<dbReference type="Proteomes" id="UP000095282">
    <property type="component" value="Unplaced"/>
</dbReference>
<keyword evidence="3 5" id="KW-1133">Transmembrane helix</keyword>
<dbReference type="WBParaSite" id="Csp11.Scaffold629.g13009.t1">
    <property type="protein sequence ID" value="Csp11.Scaffold629.g13009.t1"/>
    <property type="gene ID" value="Csp11.Scaffold629.g13009"/>
</dbReference>
<dbReference type="STRING" id="1561998.A0A1I7TYB2"/>
<feature type="transmembrane region" description="Helical" evidence="5">
    <location>
        <begin position="106"/>
        <end position="124"/>
    </location>
</feature>
<dbReference type="AlphaFoldDB" id="A0A1I7TYB2"/>
<accession>A0A1I7TYB2</accession>
<dbReference type="PANTHER" id="PTHR46561:SF7">
    <property type="entry name" value="G PROTEIN-COUPLED RECEPTOR-RELATED"/>
    <property type="match status" value="1"/>
</dbReference>
<evidence type="ECO:0000256" key="2">
    <source>
        <dbReference type="ARBA" id="ARBA00022692"/>
    </source>
</evidence>
<reference evidence="7" key="1">
    <citation type="submission" date="2016-11" db="UniProtKB">
        <authorList>
            <consortium name="WormBaseParasite"/>
        </authorList>
    </citation>
    <scope>IDENTIFICATION</scope>
</reference>
<comment type="subcellular location">
    <subcellularLocation>
        <location evidence="1">Membrane</location>
        <topology evidence="1">Multi-pass membrane protein</topology>
    </subcellularLocation>
</comment>
<feature type="transmembrane region" description="Helical" evidence="5">
    <location>
        <begin position="276"/>
        <end position="298"/>
    </location>
</feature>
<protein>
    <submittedName>
        <fullName evidence="7">Serpentine Receptor, class T</fullName>
    </submittedName>
</protein>
<name>A0A1I7TYB2_9PELO</name>
<evidence type="ECO:0000313" key="6">
    <source>
        <dbReference type="Proteomes" id="UP000095282"/>
    </source>
</evidence>
<evidence type="ECO:0000256" key="3">
    <source>
        <dbReference type="ARBA" id="ARBA00022989"/>
    </source>
</evidence>
<evidence type="ECO:0000313" key="7">
    <source>
        <dbReference type="WBParaSite" id="Csp11.Scaffold629.g13009.t1"/>
    </source>
</evidence>
<proteinExistence type="predicted"/>
<keyword evidence="2 5" id="KW-0812">Transmembrane</keyword>
<evidence type="ECO:0000256" key="5">
    <source>
        <dbReference type="SAM" id="Phobius"/>
    </source>
</evidence>
<feature type="transmembrane region" description="Helical" evidence="5">
    <location>
        <begin position="245"/>
        <end position="264"/>
    </location>
</feature>
<dbReference type="Pfam" id="PF10292">
    <property type="entry name" value="7TM_GPCR_Srab"/>
    <property type="match status" value="1"/>
</dbReference>
<feature type="transmembrane region" description="Helical" evidence="5">
    <location>
        <begin position="57"/>
        <end position="76"/>
    </location>
</feature>
<dbReference type="InterPro" id="IPR019408">
    <property type="entry name" value="7TM_GPCR_serpentine_rcpt_Srab"/>
</dbReference>